<dbReference type="SMART" id="SM00267">
    <property type="entry name" value="GGDEF"/>
    <property type="match status" value="1"/>
</dbReference>
<proteinExistence type="predicted"/>
<keyword evidence="3" id="KW-1133">Transmembrane helix</keyword>
<keyword evidence="7" id="KW-1185">Reference proteome</keyword>
<feature type="domain" description="HAMP" evidence="4">
    <location>
        <begin position="206"/>
        <end position="259"/>
    </location>
</feature>
<dbReference type="PANTHER" id="PTHR45138:SF9">
    <property type="entry name" value="DIGUANYLATE CYCLASE DGCM-RELATED"/>
    <property type="match status" value="1"/>
</dbReference>
<dbReference type="Pfam" id="PF00990">
    <property type="entry name" value="GGDEF"/>
    <property type="match status" value="1"/>
</dbReference>
<dbReference type="PROSITE" id="PS50885">
    <property type="entry name" value="HAMP"/>
    <property type="match status" value="1"/>
</dbReference>
<dbReference type="GO" id="GO:0052621">
    <property type="term" value="F:diguanylate cyclase activity"/>
    <property type="evidence" value="ECO:0007669"/>
    <property type="project" value="UniProtKB-EC"/>
</dbReference>
<feature type="domain" description="GGDEF" evidence="5">
    <location>
        <begin position="470"/>
        <end position="605"/>
    </location>
</feature>
<dbReference type="CDD" id="cd01949">
    <property type="entry name" value="GGDEF"/>
    <property type="match status" value="1"/>
</dbReference>
<name>A0ABV7NI29_9SPHN</name>
<dbReference type="SMART" id="SM00304">
    <property type="entry name" value="HAMP"/>
    <property type="match status" value="1"/>
</dbReference>
<dbReference type="SUPFAM" id="SSF55073">
    <property type="entry name" value="Nucleotide cyclase"/>
    <property type="match status" value="1"/>
</dbReference>
<evidence type="ECO:0000313" key="7">
    <source>
        <dbReference type="Proteomes" id="UP001595681"/>
    </source>
</evidence>
<dbReference type="RefSeq" id="WP_380797105.1">
    <property type="nucleotide sequence ID" value="NZ_JBHRVU010000004.1"/>
</dbReference>
<dbReference type="Pfam" id="PF00672">
    <property type="entry name" value="HAMP"/>
    <property type="match status" value="1"/>
</dbReference>
<dbReference type="InterPro" id="IPR000160">
    <property type="entry name" value="GGDEF_dom"/>
</dbReference>
<dbReference type="EC" id="2.7.7.65" evidence="1"/>
<dbReference type="Gene3D" id="3.30.450.40">
    <property type="match status" value="1"/>
</dbReference>
<feature type="transmembrane region" description="Helical" evidence="3">
    <location>
        <begin position="185"/>
        <end position="208"/>
    </location>
</feature>
<keyword evidence="6" id="KW-0548">Nucleotidyltransferase</keyword>
<dbReference type="Gene3D" id="6.10.340.10">
    <property type="match status" value="1"/>
</dbReference>
<feature type="transmembrane region" description="Helical" evidence="3">
    <location>
        <begin position="6"/>
        <end position="28"/>
    </location>
</feature>
<dbReference type="InterPro" id="IPR043128">
    <property type="entry name" value="Rev_trsase/Diguanyl_cyclase"/>
</dbReference>
<comment type="catalytic activity">
    <reaction evidence="2">
        <text>2 GTP = 3',3'-c-di-GMP + 2 diphosphate</text>
        <dbReference type="Rhea" id="RHEA:24898"/>
        <dbReference type="ChEBI" id="CHEBI:33019"/>
        <dbReference type="ChEBI" id="CHEBI:37565"/>
        <dbReference type="ChEBI" id="CHEBI:58805"/>
        <dbReference type="EC" id="2.7.7.65"/>
    </reaction>
</comment>
<dbReference type="SUPFAM" id="SSF55781">
    <property type="entry name" value="GAF domain-like"/>
    <property type="match status" value="1"/>
</dbReference>
<evidence type="ECO:0000313" key="6">
    <source>
        <dbReference type="EMBL" id="MFC3442838.1"/>
    </source>
</evidence>
<dbReference type="InterPro" id="IPR050469">
    <property type="entry name" value="Diguanylate_Cyclase"/>
</dbReference>
<gene>
    <name evidence="6" type="ORF">ACFOKF_16820</name>
</gene>
<dbReference type="Gene3D" id="3.30.70.270">
    <property type="match status" value="1"/>
</dbReference>
<dbReference type="CDD" id="cd06225">
    <property type="entry name" value="HAMP"/>
    <property type="match status" value="1"/>
</dbReference>
<reference evidence="7" key="1">
    <citation type="journal article" date="2019" name="Int. J. Syst. Evol. Microbiol.">
        <title>The Global Catalogue of Microorganisms (GCM) 10K type strain sequencing project: providing services to taxonomists for standard genome sequencing and annotation.</title>
        <authorList>
            <consortium name="The Broad Institute Genomics Platform"/>
            <consortium name="The Broad Institute Genome Sequencing Center for Infectious Disease"/>
            <person name="Wu L."/>
            <person name="Ma J."/>
        </authorList>
    </citation>
    <scope>NUCLEOTIDE SEQUENCE [LARGE SCALE GENOMIC DNA]</scope>
    <source>
        <strain evidence="7">CCM 7491</strain>
    </source>
</reference>
<dbReference type="SUPFAM" id="SSF158472">
    <property type="entry name" value="HAMP domain-like"/>
    <property type="match status" value="1"/>
</dbReference>
<dbReference type="InterPro" id="IPR029016">
    <property type="entry name" value="GAF-like_dom_sf"/>
</dbReference>
<dbReference type="PROSITE" id="PS50887">
    <property type="entry name" value="GGDEF"/>
    <property type="match status" value="1"/>
</dbReference>
<comment type="caution">
    <text evidence="6">The sequence shown here is derived from an EMBL/GenBank/DDBJ whole genome shotgun (WGS) entry which is preliminary data.</text>
</comment>
<dbReference type="InterPro" id="IPR029787">
    <property type="entry name" value="Nucleotide_cyclase"/>
</dbReference>
<evidence type="ECO:0000256" key="1">
    <source>
        <dbReference type="ARBA" id="ARBA00012528"/>
    </source>
</evidence>
<sequence>MFSSLTARIAAFGMLVMIALVALIWMLVDASTQTRDSFRWVTHSADVIETMDDALAALREAESGQRGFVLTRNASFADPADARIVAAHDAMARLTRLTADNPTQNMRARELSSLIERRIGLLRGTLAQARRGDFDQARASIAAGGGRDLMTMVSLRADSFLAEERALRVTRIDAADRRLTWVRQLALVGGPLFALLICAMSLLLIWGIRRPAGHIRRAMTALGQGDRSARVTGMMGSQEFAQLADGYNAMADHLQAALADQGRSEQELKAAHGALLRNSDTLRERGEVIELLGGMAHRMQAARTDDELAQVIGVFVPRVLPGIAGGLYAHNNSRNLLVPVAGWGGYVPQADGFAPDQCWALRRGQAHFVAEHGGDIVCSHVDPDAIYHCEPLLAGGEVIGTLYLEGVVEDEHRFRLTVMAENISSALVNHRLQRGLREQTIRDPLTGLFNRRYMEEALAIEIARSRRSGIPLSVVMCDVDHFKRFNDEFGHDAGDTVLQSVAAEMRSRFRDGDIVCRYGGEEFTIIAPGTTAQALSARVELLRKGITEIVLRQGGRALGSTSMSFGIATWDDAMARDGSTLLQAADAALYRAKRSGRNRIILDTPEADDDAIDLIPAPAPAQASVR</sequence>
<keyword evidence="6" id="KW-0808">Transferase</keyword>
<keyword evidence="3" id="KW-0472">Membrane</keyword>
<dbReference type="PANTHER" id="PTHR45138">
    <property type="entry name" value="REGULATORY COMPONENTS OF SENSORY TRANSDUCTION SYSTEM"/>
    <property type="match status" value="1"/>
</dbReference>
<accession>A0ABV7NI29</accession>
<keyword evidence="3" id="KW-0812">Transmembrane</keyword>
<organism evidence="6 7">
    <name type="scientific">Sphingobium rhizovicinum</name>
    <dbReference type="NCBI Taxonomy" id="432308"/>
    <lineage>
        <taxon>Bacteria</taxon>
        <taxon>Pseudomonadati</taxon>
        <taxon>Pseudomonadota</taxon>
        <taxon>Alphaproteobacteria</taxon>
        <taxon>Sphingomonadales</taxon>
        <taxon>Sphingomonadaceae</taxon>
        <taxon>Sphingobium</taxon>
    </lineage>
</organism>
<evidence type="ECO:0000256" key="2">
    <source>
        <dbReference type="ARBA" id="ARBA00034247"/>
    </source>
</evidence>
<dbReference type="EMBL" id="JBHRVU010000004">
    <property type="protein sequence ID" value="MFC3442838.1"/>
    <property type="molecule type" value="Genomic_DNA"/>
</dbReference>
<evidence type="ECO:0000256" key="3">
    <source>
        <dbReference type="SAM" id="Phobius"/>
    </source>
</evidence>
<dbReference type="NCBIfam" id="TIGR00254">
    <property type="entry name" value="GGDEF"/>
    <property type="match status" value="1"/>
</dbReference>
<dbReference type="InterPro" id="IPR007891">
    <property type="entry name" value="CHASE3"/>
</dbReference>
<evidence type="ECO:0000259" key="5">
    <source>
        <dbReference type="PROSITE" id="PS50887"/>
    </source>
</evidence>
<dbReference type="CDD" id="cd19410">
    <property type="entry name" value="HK9-like_sensor"/>
    <property type="match status" value="1"/>
</dbReference>
<dbReference type="Proteomes" id="UP001595681">
    <property type="component" value="Unassembled WGS sequence"/>
</dbReference>
<dbReference type="InterPro" id="IPR003660">
    <property type="entry name" value="HAMP_dom"/>
</dbReference>
<evidence type="ECO:0000259" key="4">
    <source>
        <dbReference type="PROSITE" id="PS50885"/>
    </source>
</evidence>
<protein>
    <recommendedName>
        <fullName evidence="1">diguanylate cyclase</fullName>
        <ecNumber evidence="1">2.7.7.65</ecNumber>
    </recommendedName>
</protein>
<dbReference type="Pfam" id="PF05227">
    <property type="entry name" value="CHASE3"/>
    <property type="match status" value="1"/>
</dbReference>